<dbReference type="Pfam" id="PF12913">
    <property type="entry name" value="SH3_6"/>
    <property type="match status" value="1"/>
</dbReference>
<dbReference type="Pfam" id="PF00877">
    <property type="entry name" value="NLPC_P60"/>
    <property type="match status" value="1"/>
</dbReference>
<feature type="domain" description="NlpC/P60" evidence="7">
    <location>
        <begin position="350"/>
        <end position="432"/>
    </location>
</feature>
<gene>
    <name evidence="11" type="ORF">DSM19430T_13070</name>
</gene>
<evidence type="ECO:0000313" key="11">
    <source>
        <dbReference type="EMBL" id="GFM36623.1"/>
    </source>
</evidence>
<dbReference type="RefSeq" id="WP_174409292.1">
    <property type="nucleotide sequence ID" value="NZ_BLVP01000007.1"/>
</dbReference>
<evidence type="ECO:0000259" key="9">
    <source>
        <dbReference type="Pfam" id="PF12913"/>
    </source>
</evidence>
<dbReference type="InterPro" id="IPR039439">
    <property type="entry name" value="SH3b1_dom"/>
</dbReference>
<dbReference type="InterPro" id="IPR038765">
    <property type="entry name" value="Papain-like_cys_pep_sf"/>
</dbReference>
<feature type="chain" id="PRO_5029540580" evidence="6">
    <location>
        <begin position="19"/>
        <end position="499"/>
    </location>
</feature>
<evidence type="ECO:0000313" key="12">
    <source>
        <dbReference type="Proteomes" id="UP000503820"/>
    </source>
</evidence>
<dbReference type="Pfam" id="PF12914">
    <property type="entry name" value="SH3_7"/>
    <property type="match status" value="1"/>
</dbReference>
<feature type="domain" description="NLPC/P60 N-terminal" evidence="8">
    <location>
        <begin position="23"/>
        <end position="133"/>
    </location>
</feature>
<dbReference type="GO" id="GO:0006508">
    <property type="term" value="P:proteolysis"/>
    <property type="evidence" value="ECO:0007669"/>
    <property type="project" value="UniProtKB-KW"/>
</dbReference>
<feature type="domain" description="SH3b1" evidence="9">
    <location>
        <begin position="156"/>
        <end position="208"/>
    </location>
</feature>
<name>A0A7J0BSD0_9BACT</name>
<dbReference type="Gene3D" id="3.90.1720.10">
    <property type="entry name" value="endopeptidase domain like (from Nostoc punctiforme)"/>
    <property type="match status" value="1"/>
</dbReference>
<feature type="signal peptide" evidence="6">
    <location>
        <begin position="1"/>
        <end position="18"/>
    </location>
</feature>
<accession>A0A7J0BSD0</accession>
<comment type="caution">
    <text evidence="11">The sequence shown here is derived from an EMBL/GenBank/DDBJ whole genome shotgun (WGS) entry which is preliminary data.</text>
</comment>
<dbReference type="Pfam" id="PF12912">
    <property type="entry name" value="N_NLPC_P60"/>
    <property type="match status" value="1"/>
</dbReference>
<dbReference type="InterPro" id="IPR026864">
    <property type="entry name" value="SH3b2-type_SH3"/>
</dbReference>
<dbReference type="SUPFAM" id="SSF54001">
    <property type="entry name" value="Cysteine proteinases"/>
    <property type="match status" value="1"/>
</dbReference>
<dbReference type="InterPro" id="IPR025606">
    <property type="entry name" value="NLPC/P60_N_dom"/>
</dbReference>
<evidence type="ECO:0000259" key="8">
    <source>
        <dbReference type="Pfam" id="PF12912"/>
    </source>
</evidence>
<organism evidence="11 12">
    <name type="scientific">Desulfovibrio psychrotolerans</name>
    <dbReference type="NCBI Taxonomy" id="415242"/>
    <lineage>
        <taxon>Bacteria</taxon>
        <taxon>Pseudomonadati</taxon>
        <taxon>Thermodesulfobacteriota</taxon>
        <taxon>Desulfovibrionia</taxon>
        <taxon>Desulfovibrionales</taxon>
        <taxon>Desulfovibrionaceae</taxon>
        <taxon>Desulfovibrio</taxon>
    </lineage>
</organism>
<evidence type="ECO:0000256" key="1">
    <source>
        <dbReference type="ARBA" id="ARBA00007074"/>
    </source>
</evidence>
<keyword evidence="3 11" id="KW-0378">Hydrolase</keyword>
<feature type="region of interest" description="Disordered" evidence="5">
    <location>
        <begin position="265"/>
        <end position="291"/>
    </location>
</feature>
<reference evidence="11 12" key="1">
    <citation type="submission" date="2020-05" db="EMBL/GenBank/DDBJ databases">
        <title>Draft genome sequence of Desulfovibrio psychrotolerans JS1T.</title>
        <authorList>
            <person name="Ueno A."/>
            <person name="Tamazawa S."/>
            <person name="Tamamura S."/>
            <person name="Murakami T."/>
            <person name="Kiyama T."/>
            <person name="Inomata H."/>
            <person name="Amano Y."/>
            <person name="Miyakawa K."/>
            <person name="Tamaki H."/>
            <person name="Naganuma T."/>
            <person name="Kaneko K."/>
        </authorList>
    </citation>
    <scope>NUCLEOTIDE SEQUENCE [LARGE SCALE GENOMIC DNA]</scope>
    <source>
        <strain evidence="11 12">JS1</strain>
    </source>
</reference>
<keyword evidence="6" id="KW-0732">Signal</keyword>
<proteinExistence type="inferred from homology"/>
<evidence type="ECO:0000259" key="10">
    <source>
        <dbReference type="Pfam" id="PF12914"/>
    </source>
</evidence>
<sequence length="499" mass="53812">MTRIWRICGRFIACMVLAAGVGVLSGCGAARDVEPVRLDGVADLQRLPQNAAAYLPPKATEPLVSLEAQQEMYTRFLQRFFAPWLATGPSFTAADAFWGTSVFGARTGYAENLQPWSLARWEALVAMQRSDAYPSLSRRAIVTRNASFRVMPTDKPFFYNPSNAGEGYPFDYMQNSAVWIGTPVLVTHVSADGAWYFAEAGHVSGWLPADAFGWADEAFCIAYRNGAYAAVVRDGTLLRTREGAFAGVAHIGAVFPLVPAAEAVPGTESGGQQLSGGIDSTGSSPEGTTREGMADASGVVAAPLTVFVPARDVAGNAVMVLAELSASAAGRLPLRLTAQAVATIANGMMGQLYGWGGMLENRDCSAAMRDMLTVFGVWLPRNSAQQGRRGGTLVSLEGMTVAGKRDIILEQGIPFYSLIWFRGHIGLYLGQDAQTGEPLLLHSVWGARTQWEGREGRAVVGRTVITTVRFAEERSDVSRDWFYDRMMGLVVLPFGGQRR</sequence>
<dbReference type="InterPro" id="IPR000064">
    <property type="entry name" value="NLP_P60_dom"/>
</dbReference>
<comment type="similarity">
    <text evidence="1">Belongs to the peptidase C40 family.</text>
</comment>
<keyword evidence="2" id="KW-0645">Protease</keyword>
<dbReference type="PROSITE" id="PS51257">
    <property type="entry name" value="PROKAR_LIPOPROTEIN"/>
    <property type="match status" value="1"/>
</dbReference>
<keyword evidence="4" id="KW-0788">Thiol protease</keyword>
<feature type="domain" description="SH3b2-type SH3" evidence="10">
    <location>
        <begin position="216"/>
        <end position="260"/>
    </location>
</feature>
<feature type="compositionally biased region" description="Polar residues" evidence="5">
    <location>
        <begin position="278"/>
        <end position="287"/>
    </location>
</feature>
<evidence type="ECO:0000256" key="2">
    <source>
        <dbReference type="ARBA" id="ARBA00022670"/>
    </source>
</evidence>
<protein>
    <submittedName>
        <fullName evidence="11">Hydrolase Nlp/P60</fullName>
    </submittedName>
</protein>
<evidence type="ECO:0000259" key="7">
    <source>
        <dbReference type="Pfam" id="PF00877"/>
    </source>
</evidence>
<evidence type="ECO:0000256" key="4">
    <source>
        <dbReference type="ARBA" id="ARBA00022807"/>
    </source>
</evidence>
<evidence type="ECO:0000256" key="3">
    <source>
        <dbReference type="ARBA" id="ARBA00022801"/>
    </source>
</evidence>
<evidence type="ECO:0000256" key="6">
    <source>
        <dbReference type="SAM" id="SignalP"/>
    </source>
</evidence>
<dbReference type="InterPro" id="IPR027017">
    <property type="entry name" value="P60_peptidase_YkfC"/>
</dbReference>
<dbReference type="GO" id="GO:0008234">
    <property type="term" value="F:cysteine-type peptidase activity"/>
    <property type="evidence" value="ECO:0007669"/>
    <property type="project" value="UniProtKB-KW"/>
</dbReference>
<dbReference type="Proteomes" id="UP000503820">
    <property type="component" value="Unassembled WGS sequence"/>
</dbReference>
<keyword evidence="12" id="KW-1185">Reference proteome</keyword>
<dbReference type="EMBL" id="BLVP01000007">
    <property type="protein sequence ID" value="GFM36623.1"/>
    <property type="molecule type" value="Genomic_DNA"/>
</dbReference>
<evidence type="ECO:0000256" key="5">
    <source>
        <dbReference type="SAM" id="MobiDB-lite"/>
    </source>
</evidence>
<dbReference type="AlphaFoldDB" id="A0A7J0BSD0"/>
<dbReference type="PIRSF" id="PIRSF019015">
    <property type="entry name" value="P60_peptidase_YkfC"/>
    <property type="match status" value="1"/>
</dbReference>